<accession>A0A8J4H6R8</accession>
<feature type="domain" description="Baseplate protein J-like barrel" evidence="2">
    <location>
        <begin position="87"/>
        <end position="171"/>
    </location>
</feature>
<evidence type="ECO:0000256" key="1">
    <source>
        <dbReference type="ARBA" id="ARBA00038087"/>
    </source>
</evidence>
<evidence type="ECO:0000259" key="4">
    <source>
        <dbReference type="Pfam" id="PF26079"/>
    </source>
</evidence>
<dbReference type="PANTHER" id="PTHR37829:SF3">
    <property type="entry name" value="PROTEIN JAYE-RELATED"/>
    <property type="match status" value="1"/>
</dbReference>
<evidence type="ECO:0000259" key="3">
    <source>
        <dbReference type="Pfam" id="PF26078"/>
    </source>
</evidence>
<dbReference type="Pfam" id="PF26078">
    <property type="entry name" value="Baseplate_J_M"/>
    <property type="match status" value="1"/>
</dbReference>
<dbReference type="PANTHER" id="PTHR37829">
    <property type="entry name" value="PHAGE-LIKE ELEMENT PBSX PROTEIN XKDT"/>
    <property type="match status" value="1"/>
</dbReference>
<organism evidence="5 6">
    <name type="scientific">Xylanibacillus composti</name>
    <dbReference type="NCBI Taxonomy" id="1572762"/>
    <lineage>
        <taxon>Bacteria</taxon>
        <taxon>Bacillati</taxon>
        <taxon>Bacillota</taxon>
        <taxon>Bacilli</taxon>
        <taxon>Bacillales</taxon>
        <taxon>Paenibacillaceae</taxon>
        <taxon>Xylanibacillus</taxon>
    </lineage>
</organism>
<proteinExistence type="inferred from homology"/>
<reference evidence="5" key="1">
    <citation type="submission" date="2021-04" db="EMBL/GenBank/DDBJ databases">
        <title>Draft genome sequence of Xylanibacillus composti strain K13.</title>
        <authorList>
            <person name="Uke A."/>
            <person name="Chhe C."/>
            <person name="Baramee S."/>
            <person name="Kosugi A."/>
        </authorList>
    </citation>
    <scope>NUCLEOTIDE SEQUENCE</scope>
    <source>
        <strain evidence="5">K13</strain>
    </source>
</reference>
<evidence type="ECO:0000259" key="2">
    <source>
        <dbReference type="Pfam" id="PF04865"/>
    </source>
</evidence>
<dbReference type="AlphaFoldDB" id="A0A8J4H6R8"/>
<name>A0A8J4H6R8_9BACL</name>
<feature type="domain" description="Baseplate J-like central" evidence="3">
    <location>
        <begin position="192"/>
        <end position="263"/>
    </location>
</feature>
<comment type="similarity">
    <text evidence="1">Belongs to the Mu gp47/PBSX XkdT family.</text>
</comment>
<dbReference type="InterPro" id="IPR058531">
    <property type="entry name" value="Baseplate_J_M"/>
</dbReference>
<dbReference type="InterPro" id="IPR006949">
    <property type="entry name" value="Barrel_Baseplate_J-like"/>
</dbReference>
<protein>
    <recommendedName>
        <fullName evidence="7">Baseplate J/gp47 family protein</fullName>
    </recommendedName>
</protein>
<evidence type="ECO:0000313" key="5">
    <source>
        <dbReference type="EMBL" id="GIQ70901.1"/>
    </source>
</evidence>
<keyword evidence="6" id="KW-1185">Reference proteome</keyword>
<dbReference type="InterPro" id="IPR058530">
    <property type="entry name" value="Baseplate_J-like_C"/>
</dbReference>
<evidence type="ECO:0008006" key="7">
    <source>
        <dbReference type="Google" id="ProtNLM"/>
    </source>
</evidence>
<dbReference type="Proteomes" id="UP000677918">
    <property type="component" value="Unassembled WGS sequence"/>
</dbReference>
<dbReference type="InterPro" id="IPR052399">
    <property type="entry name" value="Phage_Baseplate_Assmbl_Protein"/>
</dbReference>
<comment type="caution">
    <text evidence="5">The sequence shown here is derived from an EMBL/GenBank/DDBJ whole genome shotgun (WGS) entry which is preliminary data.</text>
</comment>
<dbReference type="RefSeq" id="WP_213413707.1">
    <property type="nucleotide sequence ID" value="NZ_BOVK01000062.1"/>
</dbReference>
<sequence>MAYEHQTKQAILQRMLDASPEDIDKRQGSVTHDLLSPAAIELALTYVELDQVLQAGFADTSYGEYLDKRCGELGIYRKQAVKAVGSVAFSGPSGTSIPKGTELATAGPESVSFVTKEAGMIPGESAGTVVLAAEAVAGGASGNVRAGAISLIRGNLAGILTVTNEAAFDGGTDRESDAAYLQRYLDRVRKPSTSGNAHHYEQWAKEVPGIAAVKVFPQWNGPLTVKVVVLDDARTAPPVSKVEEVAAYIESVRPIGAQVTVEAATETPIHVSAGLTLVQGASMSQAQAQIEEGLQAYLKTLAFLDPIVRYAKIANVILEAPAVLDYSDLTVNGGATNIAIDEEHVAVLGTVNLHA</sequence>
<dbReference type="EMBL" id="BOVK01000062">
    <property type="protein sequence ID" value="GIQ70901.1"/>
    <property type="molecule type" value="Genomic_DNA"/>
</dbReference>
<feature type="domain" description="Baseplate J-like C-terminal" evidence="4">
    <location>
        <begin position="270"/>
        <end position="353"/>
    </location>
</feature>
<gene>
    <name evidence="5" type="primary">yqbT</name>
    <name evidence="5" type="ORF">XYCOK13_37250</name>
</gene>
<dbReference type="Pfam" id="PF04865">
    <property type="entry name" value="Baseplate_J"/>
    <property type="match status" value="1"/>
</dbReference>
<dbReference type="Pfam" id="PF26079">
    <property type="entry name" value="Baseplate_J_C"/>
    <property type="match status" value="1"/>
</dbReference>
<evidence type="ECO:0000313" key="6">
    <source>
        <dbReference type="Proteomes" id="UP000677918"/>
    </source>
</evidence>